<gene>
    <name evidence="1" type="ORF">SAMN05660236_4152</name>
</gene>
<accession>A0A1T5M2F6</accession>
<evidence type="ECO:0000313" key="2">
    <source>
        <dbReference type="Proteomes" id="UP000190961"/>
    </source>
</evidence>
<dbReference type="Proteomes" id="UP000190961">
    <property type="component" value="Unassembled WGS sequence"/>
</dbReference>
<dbReference type="EMBL" id="FUZU01000003">
    <property type="protein sequence ID" value="SKC82343.1"/>
    <property type="molecule type" value="Genomic_DNA"/>
</dbReference>
<dbReference type="OrthoDB" id="9913818at2"/>
<sequence>MVYEIGSSTMLFEIDRTAIVDISVGDTVHAKGFHEAQYTWKQQDSQFMESNPDAKVFLKLKRDAKGTYEAAGITVITES</sequence>
<keyword evidence="2" id="KW-1185">Reference proteome</keyword>
<dbReference type="AlphaFoldDB" id="A0A1T5M2F6"/>
<organism evidence="1 2">
    <name type="scientific">Ohtaekwangia koreensis</name>
    <dbReference type="NCBI Taxonomy" id="688867"/>
    <lineage>
        <taxon>Bacteria</taxon>
        <taxon>Pseudomonadati</taxon>
        <taxon>Bacteroidota</taxon>
        <taxon>Cytophagia</taxon>
        <taxon>Cytophagales</taxon>
        <taxon>Fulvivirgaceae</taxon>
        <taxon>Ohtaekwangia</taxon>
    </lineage>
</organism>
<proteinExistence type="predicted"/>
<protein>
    <submittedName>
        <fullName evidence="1">Uncharacterized protein</fullName>
    </submittedName>
</protein>
<evidence type="ECO:0000313" key="1">
    <source>
        <dbReference type="EMBL" id="SKC82343.1"/>
    </source>
</evidence>
<name>A0A1T5M2F6_9BACT</name>
<reference evidence="1 2" key="1">
    <citation type="submission" date="2017-02" db="EMBL/GenBank/DDBJ databases">
        <authorList>
            <person name="Peterson S.W."/>
        </authorList>
    </citation>
    <scope>NUCLEOTIDE SEQUENCE [LARGE SCALE GENOMIC DNA]</scope>
    <source>
        <strain evidence="1 2">DSM 25262</strain>
    </source>
</reference>
<dbReference type="STRING" id="688867.SAMN05660236_4152"/>
<dbReference type="RefSeq" id="WP_079688703.1">
    <property type="nucleotide sequence ID" value="NZ_FUZU01000003.1"/>
</dbReference>